<organism evidence="5 6">
    <name type="scientific">Amycolatopsis australiensis</name>
    <dbReference type="NCBI Taxonomy" id="546364"/>
    <lineage>
        <taxon>Bacteria</taxon>
        <taxon>Bacillati</taxon>
        <taxon>Actinomycetota</taxon>
        <taxon>Actinomycetes</taxon>
        <taxon>Pseudonocardiales</taxon>
        <taxon>Pseudonocardiaceae</taxon>
        <taxon>Amycolatopsis</taxon>
    </lineage>
</organism>
<dbReference type="InterPro" id="IPR025736">
    <property type="entry name" value="PucR_C-HTH_dom"/>
</dbReference>
<evidence type="ECO:0000259" key="4">
    <source>
        <dbReference type="Pfam" id="PF17853"/>
    </source>
</evidence>
<dbReference type="Gene3D" id="3.30.70.1060">
    <property type="entry name" value="Dimeric alpha+beta barrel"/>
    <property type="match status" value="1"/>
</dbReference>
<sequence length="393" mass="42687">MGIDAPAKPVSREHRELVREMLARLPEFADRLARVLSEADEFYRQVDAVAPGELRQVCHANLERALTALAEGRGLALDAARKTGLAQARQGIPLPAVLRAFRIGGTFVYEALLELAGPEFLNPTRTIEINSYVWKAIDLYSDALTTAYEEVAAEPSHANARLLDDLLRGRLASQAEMEAAARELGLPTAGMFVAVVTERVEPEEHDSVEALLRARRWRSAWRPGGEAGLVAIDRVEDVRRLRETLGALPVAAGLSKPFSGFPDVPDALHRARIARRSLPSATAGVVVFGDSPVTTLVAAAPGMARDVVRSALAGVLALPGAERKVLLDTLLAWFGGHGSAKEAADRLFVHPNTVRYRLRRVQELTKRDLTDPADIGELYVALESVRLEPGSTD</sequence>
<dbReference type="InterPro" id="IPR041522">
    <property type="entry name" value="CdaR_GGDEF"/>
</dbReference>
<gene>
    <name evidence="5" type="ORF">SAMN04489730_3034</name>
</gene>
<dbReference type="Pfam" id="PF13556">
    <property type="entry name" value="HTH_30"/>
    <property type="match status" value="1"/>
</dbReference>
<evidence type="ECO:0000259" key="2">
    <source>
        <dbReference type="Pfam" id="PF13556"/>
    </source>
</evidence>
<dbReference type="Pfam" id="PF14361">
    <property type="entry name" value="RsbRD_N"/>
    <property type="match status" value="1"/>
</dbReference>
<evidence type="ECO:0000256" key="1">
    <source>
        <dbReference type="ARBA" id="ARBA00006754"/>
    </source>
</evidence>
<dbReference type="SUPFAM" id="SSF54909">
    <property type="entry name" value="Dimeric alpha+beta barrel"/>
    <property type="match status" value="1"/>
</dbReference>
<proteinExistence type="inferred from homology"/>
<keyword evidence="6" id="KW-1185">Reference proteome</keyword>
<comment type="similarity">
    <text evidence="1">Belongs to the CdaR family.</text>
</comment>
<accession>A0A1K1RDW8</accession>
<dbReference type="AlphaFoldDB" id="A0A1K1RDW8"/>
<dbReference type="InterPro" id="IPR025751">
    <property type="entry name" value="RsbRD_N_dom"/>
</dbReference>
<protein>
    <submittedName>
        <fullName evidence="5">Muconolactone delta-isomerase</fullName>
    </submittedName>
</protein>
<evidence type="ECO:0000313" key="5">
    <source>
        <dbReference type="EMBL" id="SFW69854.1"/>
    </source>
</evidence>
<dbReference type="STRING" id="546364.SAMN04489730_3034"/>
<feature type="domain" description="CdaR GGDEF-like" evidence="4">
    <location>
        <begin position="169"/>
        <end position="276"/>
    </location>
</feature>
<dbReference type="InterPro" id="IPR011008">
    <property type="entry name" value="Dimeric_a/b-barrel"/>
</dbReference>
<keyword evidence="5" id="KW-0413">Isomerase</keyword>
<dbReference type="RefSeq" id="WP_072476897.1">
    <property type="nucleotide sequence ID" value="NZ_FPJG01000006.1"/>
</dbReference>
<dbReference type="Pfam" id="PF17853">
    <property type="entry name" value="GGDEF_2"/>
    <property type="match status" value="1"/>
</dbReference>
<reference evidence="6" key="1">
    <citation type="submission" date="2016-11" db="EMBL/GenBank/DDBJ databases">
        <authorList>
            <person name="Varghese N."/>
            <person name="Submissions S."/>
        </authorList>
    </citation>
    <scope>NUCLEOTIDE SEQUENCE [LARGE SCALE GENOMIC DNA]</scope>
    <source>
        <strain evidence="6">DSM 44671</strain>
    </source>
</reference>
<dbReference type="Gene3D" id="1.10.10.2840">
    <property type="entry name" value="PucR C-terminal helix-turn-helix domain"/>
    <property type="match status" value="1"/>
</dbReference>
<feature type="domain" description="RsbT co-antagonist protein RsbRD N-terminal" evidence="3">
    <location>
        <begin position="26"/>
        <end position="160"/>
    </location>
</feature>
<name>A0A1K1RDW8_9PSEU</name>
<dbReference type="Proteomes" id="UP000182740">
    <property type="component" value="Unassembled WGS sequence"/>
</dbReference>
<evidence type="ECO:0000259" key="3">
    <source>
        <dbReference type="Pfam" id="PF14361"/>
    </source>
</evidence>
<dbReference type="EMBL" id="FPJG01000006">
    <property type="protein sequence ID" value="SFW69854.1"/>
    <property type="molecule type" value="Genomic_DNA"/>
</dbReference>
<evidence type="ECO:0000313" key="6">
    <source>
        <dbReference type="Proteomes" id="UP000182740"/>
    </source>
</evidence>
<dbReference type="InterPro" id="IPR051448">
    <property type="entry name" value="CdaR-like_regulators"/>
</dbReference>
<dbReference type="InterPro" id="IPR042070">
    <property type="entry name" value="PucR_C-HTH_sf"/>
</dbReference>
<dbReference type="GO" id="GO:0016853">
    <property type="term" value="F:isomerase activity"/>
    <property type="evidence" value="ECO:0007669"/>
    <property type="project" value="UniProtKB-KW"/>
</dbReference>
<dbReference type="PANTHER" id="PTHR33744">
    <property type="entry name" value="CARBOHYDRATE DIACID REGULATOR"/>
    <property type="match status" value="1"/>
</dbReference>
<feature type="domain" description="PucR C-terminal helix-turn-helix" evidence="2">
    <location>
        <begin position="326"/>
        <end position="383"/>
    </location>
</feature>
<dbReference type="OrthoDB" id="33973at2"/>